<evidence type="ECO:0000313" key="3">
    <source>
        <dbReference type="EMBL" id="RFU86132.1"/>
    </source>
</evidence>
<reference evidence="3 4" key="1">
    <citation type="submission" date="2018-08" db="EMBL/GenBank/DDBJ databases">
        <title>Isolation, diversity and antifungal activity of Actinobacteria from wheat.</title>
        <authorList>
            <person name="Han C."/>
        </authorList>
    </citation>
    <scope>NUCLEOTIDE SEQUENCE [LARGE SCALE GENOMIC DNA]</scope>
    <source>
        <strain evidence="3 4">NEAU-YY421</strain>
    </source>
</reference>
<dbReference type="OrthoDB" id="4337641at2"/>
<evidence type="ECO:0000313" key="4">
    <source>
        <dbReference type="Proteomes" id="UP000263094"/>
    </source>
</evidence>
<keyword evidence="2" id="KW-1133">Transmembrane helix</keyword>
<feature type="region of interest" description="Disordered" evidence="1">
    <location>
        <begin position="1"/>
        <end position="22"/>
    </location>
</feature>
<organism evidence="3 4">
    <name type="scientific">Streptomyces triticagri</name>
    <dbReference type="NCBI Taxonomy" id="2293568"/>
    <lineage>
        <taxon>Bacteria</taxon>
        <taxon>Bacillati</taxon>
        <taxon>Actinomycetota</taxon>
        <taxon>Actinomycetes</taxon>
        <taxon>Kitasatosporales</taxon>
        <taxon>Streptomycetaceae</taxon>
        <taxon>Streptomyces</taxon>
    </lineage>
</organism>
<sequence>MHAQSPPPASPPPPPPPPSGRRTAVLRRVVRHEAAALRSLLLWVARRRDGVGPGDHAAGYTAPQTAMLYGLLFVAVVETVALAVLVPWPVVHAILLVVDVYTVVQVVALHASCVSRPHVVGADGSLRVRNGALFDVRIRAESVVHARVERRYPGGGTLSLDDDGVLDVVVGGQTTVRVELAGPVRFVRPLGRVGHARAVRFNADDPEALVAALRRERTAPSPPPAQPA</sequence>
<dbReference type="Proteomes" id="UP000263094">
    <property type="component" value="Unassembled WGS sequence"/>
</dbReference>
<evidence type="ECO:0000256" key="2">
    <source>
        <dbReference type="SAM" id="Phobius"/>
    </source>
</evidence>
<keyword evidence="2" id="KW-0472">Membrane</keyword>
<proteinExistence type="predicted"/>
<evidence type="ECO:0000256" key="1">
    <source>
        <dbReference type="SAM" id="MobiDB-lite"/>
    </source>
</evidence>
<protein>
    <submittedName>
        <fullName evidence="3">Uncharacterized protein</fullName>
    </submittedName>
</protein>
<keyword evidence="2" id="KW-0812">Transmembrane</keyword>
<dbReference type="EMBL" id="QUAK01000075">
    <property type="protein sequence ID" value="RFU86132.1"/>
    <property type="molecule type" value="Genomic_DNA"/>
</dbReference>
<dbReference type="RefSeq" id="WP_128556220.1">
    <property type="nucleotide sequence ID" value="NZ_QUAK01000075.1"/>
</dbReference>
<feature type="compositionally biased region" description="Pro residues" evidence="1">
    <location>
        <begin position="1"/>
        <end position="19"/>
    </location>
</feature>
<comment type="caution">
    <text evidence="3">The sequence shown here is derived from an EMBL/GenBank/DDBJ whole genome shotgun (WGS) entry which is preliminary data.</text>
</comment>
<accession>A0A372M5B5</accession>
<gene>
    <name evidence="3" type="ORF">DY218_13465</name>
</gene>
<name>A0A372M5B5_9ACTN</name>
<feature type="transmembrane region" description="Helical" evidence="2">
    <location>
        <begin position="66"/>
        <end position="84"/>
    </location>
</feature>
<dbReference type="AlphaFoldDB" id="A0A372M5B5"/>
<keyword evidence="4" id="KW-1185">Reference proteome</keyword>